<evidence type="ECO:0000313" key="15">
    <source>
        <dbReference type="RefSeq" id="XP_029633200.2"/>
    </source>
</evidence>
<evidence type="ECO:0000313" key="16">
    <source>
        <dbReference type="RefSeq" id="XP_036362584.1"/>
    </source>
</evidence>
<dbReference type="RefSeq" id="XP_036362584.1">
    <property type="nucleotide sequence ID" value="XM_036506691.1"/>
</dbReference>
<comment type="subcellular location">
    <subcellularLocation>
        <location evidence="1">Membrane</location>
        <topology evidence="1">Multi-pass membrane protein</topology>
    </subcellularLocation>
</comment>
<dbReference type="GO" id="GO:0005886">
    <property type="term" value="C:plasma membrane"/>
    <property type="evidence" value="ECO:0007669"/>
    <property type="project" value="TreeGrafter"/>
</dbReference>
<keyword evidence="8 10" id="KW-0472">Membrane</keyword>
<dbReference type="SUPFAM" id="SSF161093">
    <property type="entry name" value="MgtE membrane domain-like"/>
    <property type="match status" value="2"/>
</dbReference>
<evidence type="ECO:0000313" key="13">
    <source>
        <dbReference type="RefSeq" id="XP_029633179.2"/>
    </source>
</evidence>
<dbReference type="PANTHER" id="PTHR16228:SF7">
    <property type="entry name" value="SLC41A_MGTE INTEGRAL MEMBRANE DOMAIN-CONTAINING PROTEIN"/>
    <property type="match status" value="1"/>
</dbReference>
<dbReference type="Pfam" id="PF01769">
    <property type="entry name" value="MgtE"/>
    <property type="match status" value="2"/>
</dbReference>
<evidence type="ECO:0000256" key="1">
    <source>
        <dbReference type="ARBA" id="ARBA00004141"/>
    </source>
</evidence>
<evidence type="ECO:0000256" key="4">
    <source>
        <dbReference type="ARBA" id="ARBA00022692"/>
    </source>
</evidence>
<dbReference type="Proteomes" id="UP000515154">
    <property type="component" value="Linkage group LG1"/>
</dbReference>
<keyword evidence="4 10" id="KW-0812">Transmembrane</keyword>
<comment type="similarity">
    <text evidence="2">Belongs to the SLC41A transporter family.</text>
</comment>
<dbReference type="RefSeq" id="XP_029633200.2">
    <property type="nucleotide sequence ID" value="XM_029777340.2"/>
</dbReference>
<feature type="transmembrane region" description="Helical" evidence="10">
    <location>
        <begin position="123"/>
        <end position="144"/>
    </location>
</feature>
<evidence type="ECO:0000256" key="9">
    <source>
        <dbReference type="SAM" id="MobiDB-lite"/>
    </source>
</evidence>
<feature type="transmembrane region" description="Helical" evidence="10">
    <location>
        <begin position="498"/>
        <end position="523"/>
    </location>
</feature>
<evidence type="ECO:0000313" key="12">
    <source>
        <dbReference type="Proteomes" id="UP000515154"/>
    </source>
</evidence>
<evidence type="ECO:0000256" key="2">
    <source>
        <dbReference type="ARBA" id="ARBA00009749"/>
    </source>
</evidence>
<keyword evidence="5" id="KW-0460">Magnesium</keyword>
<dbReference type="Gene3D" id="1.10.357.20">
    <property type="entry name" value="SLC41 divalent cation transporters, integral membrane domain"/>
    <property type="match status" value="2"/>
</dbReference>
<evidence type="ECO:0000259" key="11">
    <source>
        <dbReference type="Pfam" id="PF01769"/>
    </source>
</evidence>
<dbReference type="FunFam" id="1.10.357.20:FF:000002">
    <property type="entry name" value="Solute carrier family 41, member 2"/>
    <property type="match status" value="1"/>
</dbReference>
<keyword evidence="6 10" id="KW-1133">Transmembrane helix</keyword>
<evidence type="ECO:0000256" key="10">
    <source>
        <dbReference type="SAM" id="Phobius"/>
    </source>
</evidence>
<proteinExistence type="inferred from homology"/>
<evidence type="ECO:0000256" key="3">
    <source>
        <dbReference type="ARBA" id="ARBA00022448"/>
    </source>
</evidence>
<dbReference type="InterPro" id="IPR036739">
    <property type="entry name" value="SLC41_membr_dom_sf"/>
</dbReference>
<feature type="transmembrane region" description="Helical" evidence="10">
    <location>
        <begin position="430"/>
        <end position="451"/>
    </location>
</feature>
<feature type="transmembrane region" description="Helical" evidence="10">
    <location>
        <begin position="458"/>
        <end position="478"/>
    </location>
</feature>
<organism evidence="12 13">
    <name type="scientific">Octopus sinensis</name>
    <name type="common">East Asian common octopus</name>
    <dbReference type="NCBI Taxonomy" id="2607531"/>
    <lineage>
        <taxon>Eukaryota</taxon>
        <taxon>Metazoa</taxon>
        <taxon>Spiralia</taxon>
        <taxon>Lophotrochozoa</taxon>
        <taxon>Mollusca</taxon>
        <taxon>Cephalopoda</taxon>
        <taxon>Coleoidea</taxon>
        <taxon>Octopodiformes</taxon>
        <taxon>Octopoda</taxon>
        <taxon>Incirrata</taxon>
        <taxon>Octopodidae</taxon>
        <taxon>Octopus</taxon>
    </lineage>
</organism>
<evidence type="ECO:0000313" key="14">
    <source>
        <dbReference type="RefSeq" id="XP_029633189.2"/>
    </source>
</evidence>
<feature type="domain" description="SLC41A/MgtE integral membrane" evidence="11">
    <location>
        <begin position="160"/>
        <end position="293"/>
    </location>
</feature>
<dbReference type="InterPro" id="IPR045349">
    <property type="entry name" value="SLC41A1-3"/>
</dbReference>
<dbReference type="AlphaFoldDB" id="A0A6P7S4P0"/>
<feature type="transmembrane region" description="Helical" evidence="10">
    <location>
        <begin position="235"/>
        <end position="262"/>
    </location>
</feature>
<gene>
    <name evidence="13 14 15 16" type="primary">LOC115209148</name>
</gene>
<feature type="region of interest" description="Disordered" evidence="9">
    <location>
        <begin position="1"/>
        <end position="51"/>
    </location>
</feature>
<dbReference type="RefSeq" id="XP_029633179.2">
    <property type="nucleotide sequence ID" value="XM_029777319.2"/>
</dbReference>
<feature type="transmembrane region" description="Helical" evidence="10">
    <location>
        <begin position="156"/>
        <end position="176"/>
    </location>
</feature>
<dbReference type="PANTHER" id="PTHR16228">
    <property type="entry name" value="DIVALENT CATION TRANSPORTER SOLUTE CARRIER FAMILY 41"/>
    <property type="match status" value="1"/>
</dbReference>
<feature type="domain" description="SLC41A/MgtE integral membrane" evidence="11">
    <location>
        <begin position="372"/>
        <end position="515"/>
    </location>
</feature>
<feature type="transmembrane region" description="Helical" evidence="10">
    <location>
        <begin position="197"/>
        <end position="223"/>
    </location>
</feature>
<reference evidence="13 14" key="1">
    <citation type="submission" date="2025-08" db="UniProtKB">
        <authorList>
            <consortium name="RefSeq"/>
        </authorList>
    </citation>
    <scope>IDENTIFICATION</scope>
</reference>
<evidence type="ECO:0000256" key="5">
    <source>
        <dbReference type="ARBA" id="ARBA00022842"/>
    </source>
</evidence>
<dbReference type="GO" id="GO:0008324">
    <property type="term" value="F:monoatomic cation transmembrane transporter activity"/>
    <property type="evidence" value="ECO:0007669"/>
    <property type="project" value="InterPro"/>
</dbReference>
<dbReference type="FunFam" id="1.10.357.20:FF:000001">
    <property type="entry name" value="Solute carrier family 41 member 2"/>
    <property type="match status" value="1"/>
</dbReference>
<protein>
    <submittedName>
        <fullName evidence="13 14">Solute carrier family 41 member 1 isoform X1</fullName>
    </submittedName>
</protein>
<dbReference type="RefSeq" id="XP_029633189.2">
    <property type="nucleotide sequence ID" value="XM_029777329.2"/>
</dbReference>
<evidence type="ECO:0000256" key="6">
    <source>
        <dbReference type="ARBA" id="ARBA00022989"/>
    </source>
</evidence>
<dbReference type="InterPro" id="IPR006667">
    <property type="entry name" value="SLC41_membr_dom"/>
</dbReference>
<feature type="transmembrane region" description="Helical" evidence="10">
    <location>
        <begin position="305"/>
        <end position="326"/>
    </location>
</feature>
<name>A0A6P7S4P0_9MOLL</name>
<sequence>MSSSPEHENKVRRRIMVPRISHESSSGIASEKDSKTAPYDLKSSHSTNMPEEIPLSDFRNGNENLHLEGAANSLLLDEDLTSDIKAPLLPLQEDDHSREDEIEIDVKTISESDESALSICLQVFIPFIIAGFGTVGAGMVLDIVQHWNVFQQVPEVFILVPALLGLKGNLEMTLASRLSTQSNLGNMETKKEQLKMIGGNIALTQAQAIVVGFLASLVAMIMGWIPEGKFNPYHALLLCASSMLTASIASFILGSVMAALILLSKKCHINPDNVATPIAASLGDLTTLSLLSTISHLLYHSIESQIWLGPFIITLFILLTPLWIWVSSKNKYTCEVLYTGWTPVISAMVISSIGGLILDFTVSNYHGIAVFQPVINGVGGNLVAVQASRLSTGLHKISTPGHLPSHLHSGCPNPIKSFCGSHVDSKSSRVMLFLVIPGHLIFMYTISFMMAGHTTITFIFASIYLTTALLQVALLLYIANWMVIHMWKNGNDPDNFAIPYLTAIGDLTGTAFLAVAFHILYLIGDRDADVGNLTTATMSADVYSPRTLTI</sequence>
<accession>A0A6P7S4P0</accession>
<evidence type="ECO:0000256" key="8">
    <source>
        <dbReference type="ARBA" id="ARBA00023136"/>
    </source>
</evidence>
<feature type="transmembrane region" description="Helical" evidence="10">
    <location>
        <begin position="338"/>
        <end position="358"/>
    </location>
</feature>
<keyword evidence="3" id="KW-0813">Transport</keyword>
<keyword evidence="7" id="KW-0406">Ion transport</keyword>
<evidence type="ECO:0000256" key="7">
    <source>
        <dbReference type="ARBA" id="ARBA00023065"/>
    </source>
</evidence>
<dbReference type="KEGG" id="osn:115209148"/>
<keyword evidence="12" id="KW-1185">Reference proteome</keyword>